<feature type="region of interest" description="Disordered" evidence="1">
    <location>
        <begin position="100"/>
        <end position="121"/>
    </location>
</feature>
<dbReference type="Gene3D" id="1.20.1280.80">
    <property type="match status" value="1"/>
</dbReference>
<dbReference type="SUPFAM" id="SSF140591">
    <property type="entry name" value="Type III secretion system domain"/>
    <property type="match status" value="2"/>
</dbReference>
<feature type="compositionally biased region" description="Basic and acidic residues" evidence="1">
    <location>
        <begin position="373"/>
        <end position="388"/>
    </location>
</feature>
<sequence length="409" mass="43186">MKIPFSAPPPPPAAAPLSTTIVPASRGARSAGMPSPLRRPALLNLVRLIRATPQVRDHARLLATARALARQRGDPARAVAAESSDPFVQFTLLALAAGDAGGEGGEGGHRGRQRQQDAPGQGAEALLEAALARLDAQDPSLRTRVHAMNAALQSPDMLADAERCGEALDAYVSIVFQGDTLAGLFEMLLARFGARFETMRGWLMAALSAELQSGWLSREPAQMAAVRQRLYDAQTLGTLVVNARALLARLRRAGHAAVPDTASGTSRTTADAVARVAQTATQGKAEAEAEAQANAAADALQDALELSGEVVRGCARAWPCATRFTELGQRHGVLDLATGLLWYAGLQRMLQALPVAVFAGEAPRQRLLDDVARQHDRLAQAEDDRAQDAEAAGASPAAPSSPPRMRARR</sequence>
<evidence type="ECO:0000313" key="3">
    <source>
        <dbReference type="EMBL" id="MCY0389760.1"/>
    </source>
</evidence>
<evidence type="ECO:0000313" key="4">
    <source>
        <dbReference type="Proteomes" id="UP001082899"/>
    </source>
</evidence>
<dbReference type="InterPro" id="IPR015144">
    <property type="entry name" value="T3SS_TyeA"/>
</dbReference>
<keyword evidence="4" id="KW-1185">Reference proteome</keyword>
<protein>
    <submittedName>
        <fullName evidence="3">TyeA family type III secretion system gatekeeper subunit</fullName>
    </submittedName>
</protein>
<dbReference type="InterPro" id="IPR038347">
    <property type="entry name" value="TyeA_sf"/>
</dbReference>
<dbReference type="Proteomes" id="UP001082899">
    <property type="component" value="Unassembled WGS sequence"/>
</dbReference>
<dbReference type="RefSeq" id="WP_267849689.1">
    <property type="nucleotide sequence ID" value="NZ_JAPMXC010000012.1"/>
</dbReference>
<dbReference type="EMBL" id="JAPMXC010000012">
    <property type="protein sequence ID" value="MCY0389760.1"/>
    <property type="molecule type" value="Genomic_DNA"/>
</dbReference>
<dbReference type="NCBIfam" id="TIGR02511">
    <property type="entry name" value="type_III_tyeA"/>
    <property type="match status" value="1"/>
</dbReference>
<comment type="caution">
    <text evidence="3">The sequence shown here is derived from an EMBL/GenBank/DDBJ whole genome shotgun (WGS) entry which is preliminary data.</text>
</comment>
<feature type="domain" description="Type III secretion system effector delivery regulator TyeA" evidence="2">
    <location>
        <begin position="305"/>
        <end position="383"/>
    </location>
</feature>
<feature type="compositionally biased region" description="Low complexity" evidence="1">
    <location>
        <begin position="389"/>
        <end position="398"/>
    </location>
</feature>
<gene>
    <name evidence="3" type="ORF">OVY01_21695</name>
</gene>
<reference evidence="3" key="1">
    <citation type="submission" date="2022-11" db="EMBL/GenBank/DDBJ databases">
        <title>Robbsia betulipollinis sp. nov., isolated from pollen of birch (Betula pendula).</title>
        <authorList>
            <person name="Shi H."/>
            <person name="Ambika Manirajan B."/>
            <person name="Ratering S."/>
            <person name="Geissler-Plaum R."/>
            <person name="Schnell S."/>
        </authorList>
    </citation>
    <scope>NUCLEOTIDE SEQUENCE</scope>
    <source>
        <strain evidence="3">Bb-Pol-6</strain>
    </source>
</reference>
<organism evidence="3 4">
    <name type="scientific">Robbsia betulipollinis</name>
    <dbReference type="NCBI Taxonomy" id="2981849"/>
    <lineage>
        <taxon>Bacteria</taxon>
        <taxon>Pseudomonadati</taxon>
        <taxon>Pseudomonadota</taxon>
        <taxon>Betaproteobacteria</taxon>
        <taxon>Burkholderiales</taxon>
        <taxon>Burkholderiaceae</taxon>
        <taxon>Robbsia</taxon>
    </lineage>
</organism>
<feature type="region of interest" description="Disordered" evidence="1">
    <location>
        <begin position="373"/>
        <end position="409"/>
    </location>
</feature>
<name>A0ABT3ZU56_9BURK</name>
<evidence type="ECO:0000259" key="2">
    <source>
        <dbReference type="Pfam" id="PF09059"/>
    </source>
</evidence>
<dbReference type="Pfam" id="PF09059">
    <property type="entry name" value="TyeA"/>
    <property type="match status" value="1"/>
</dbReference>
<accession>A0ABT3ZU56</accession>
<proteinExistence type="predicted"/>
<evidence type="ECO:0000256" key="1">
    <source>
        <dbReference type="SAM" id="MobiDB-lite"/>
    </source>
</evidence>
<dbReference type="InterPro" id="IPR013351">
    <property type="entry name" value="T3SS_TyeA-rel"/>
</dbReference>